<evidence type="ECO:0000256" key="7">
    <source>
        <dbReference type="ARBA" id="ARBA00022741"/>
    </source>
</evidence>
<evidence type="ECO:0000313" key="19">
    <source>
        <dbReference type="EMBL" id="CAK0818969.1"/>
    </source>
</evidence>
<dbReference type="PRINTS" id="PR00328">
    <property type="entry name" value="SAR1GTPBP"/>
</dbReference>
<feature type="compositionally biased region" description="Basic and acidic residues" evidence="17">
    <location>
        <begin position="1"/>
        <end position="15"/>
    </location>
</feature>
<dbReference type="SMART" id="SM00175">
    <property type="entry name" value="RAB"/>
    <property type="match status" value="1"/>
</dbReference>
<feature type="region of interest" description="Disordered" evidence="17">
    <location>
        <begin position="102"/>
        <end position="235"/>
    </location>
</feature>
<dbReference type="Pfam" id="PF03911">
    <property type="entry name" value="Sec61_beta"/>
    <property type="match status" value="1"/>
</dbReference>
<proteinExistence type="inferred from homology"/>
<evidence type="ECO:0000256" key="1">
    <source>
        <dbReference type="ARBA" id="ARBA00004555"/>
    </source>
</evidence>
<keyword evidence="12" id="KW-0333">Golgi apparatus</keyword>
<sequence length="1493" mass="165158">MKEDAQRATEAREARAQAAAEAAAAKAAAAAQSTAQAPEPRPGQEPAGGSAPAEHVQEDGGDGDAPGDGGAAEGERPPPPMRMLPSDELMILRAKAALESELGRAPAAAVEGEPGAPAEGAGADRHTPPRPAPGDPAADTVEKTANPFARKRPLAGDRTVLPKRPRHPEFTSRVEGPASLDSAPAASSSARPRTAASASAAGVGRGSAPSQAATPSTPAGPGVRRLSAAERHPLGGYAAHTAVQAVLEQLDPPEASELKDRGKLTSFFRVAAVRGRPPAPALPGGRAPAPPAREAAGGSSRLAAWTARPWEADKENVEEPAVAGENRAATGARFLDRRDKTADSTAAKFSRAPSGEPQQLQTAPSRSTAPHGRDSRKGSPDMGMAFTKLFAKLIGKQEMRILMVGLDAAGKTTILYKLKLGEVVTTIPTIGFNVETVEYKNISFTVWDVGGQDKIRPLWRHYYQGTQGLIFVVDSNDRDRAEDAREELMKMLNEDEMRDAVLLVFANKQDLPNAMPAAEVTEKLGLHNMRNRQWFIQSACATTGDGLYEGLDWMSRFHNIALPPSHQKRVAVMGMAFTKLFAKLIGKQEMRILMVGLDAAGKTTILYKLKLGEVVTTIPTIGFNVETVEYKNISFTVWDVGGQDKIRPLWRHYYQGTQGLIFVVDSNDRDRAEDAREELMKMLNEDEMRDAVLLVFANKQDLPNAMPAAEVTEKLGLHNMRNRQWFIQSACATTGDGLYEGLDWMSRFHNIALPPSHQKRVAVMGMAFTKLFAKLIGKQEMRILMVGLDAAGKTTILYKLKLGEVVTTIPTIGFNVETVEYKNISFTVWDVGGQDKIRPLWRHYYQGTQGLIFVVDSNDRDRAEDAREELMKMLNEDEMRDAVLLVFANKQDLPNAMPAAEVTEKLGLHNMRNRQWFIQSACATTGDGLYEGLDWMSRFHNLVLPPSHQKRVADMGMAFTKLFAKLIGKQEMRILMVGLDAAGKTTILYKLKLGEVVTTIPTIGFNVETVEYKNISFTVWDVGGQDKIRPLWRHYYQGTQGLIFVVDSNDRDRAEDAREELMKMLNEDEMRDAVLLVFANKQDLPNAMPAAEVTEKLGLHNMRNRQWFIQSACATTGDGLYEGLGGRAPMQHLRGDKHLLIRASEVLARSWRTGRADGGVSAQYVPEWYINWYPGYPMDVIRHWWSKAELMNVMKRINTDPTLPRDWQMAKVSIWFSTALRHGPYWKDGFSRYFENIDTFDPYDGWVVVDDLLANWTGDNQWTGYQDMRDVLIKGNPHSSYVYWALLNCCEMIDNHGMQKGRLQMKCVEGNLFSFSMPWDDIERCCREASQHAEEIHGDRLRLLQDALGVPHSEETLAMLVNVRIKGGSKDLAQHLKGLTLRIPVMQKLIEIMRGSGYPGYGNNGLNSFDKVATRLHEKYSQKYAYKYGEAKFIPQAVQDAVQQLDGAKGGILKFYTDDSAGLKVGPTTVLVLSLVFMAIVCSLHILGKFRGS</sequence>
<keyword evidence="6" id="KW-0519">Myristate</keyword>
<protein>
    <recommendedName>
        <fullName evidence="21">ADP-ribosylation factor 6</fullName>
    </recommendedName>
</protein>
<keyword evidence="15" id="KW-0449">Lipoprotein</keyword>
<dbReference type="EMBL" id="CAUYUJ010006891">
    <property type="protein sequence ID" value="CAK0818969.1"/>
    <property type="molecule type" value="Genomic_DNA"/>
</dbReference>
<dbReference type="NCBIfam" id="TIGR00231">
    <property type="entry name" value="small_GTP"/>
    <property type="match status" value="4"/>
</dbReference>
<keyword evidence="14 18" id="KW-0472">Membrane</keyword>
<dbReference type="SUPFAM" id="SSF52540">
    <property type="entry name" value="P-loop containing nucleoside triphosphate hydrolases"/>
    <property type="match status" value="4"/>
</dbReference>
<keyword evidence="8" id="KW-0931">ER-Golgi transport</keyword>
<dbReference type="SMART" id="SM00178">
    <property type="entry name" value="SAR"/>
    <property type="match status" value="4"/>
</dbReference>
<keyword evidence="4" id="KW-0813">Transport</keyword>
<evidence type="ECO:0000256" key="16">
    <source>
        <dbReference type="ARBA" id="ARBA00037847"/>
    </source>
</evidence>
<feature type="compositionally biased region" description="Low complexity" evidence="17">
    <location>
        <begin position="105"/>
        <end position="121"/>
    </location>
</feature>
<name>A0ABN9RL37_9DINO</name>
<keyword evidence="7" id="KW-0547">Nucleotide-binding</keyword>
<accession>A0ABN9RL37</accession>
<reference evidence="19" key="1">
    <citation type="submission" date="2023-10" db="EMBL/GenBank/DDBJ databases">
        <authorList>
            <person name="Chen Y."/>
            <person name="Shah S."/>
            <person name="Dougan E. K."/>
            <person name="Thang M."/>
            <person name="Chan C."/>
        </authorList>
    </citation>
    <scope>NUCLEOTIDE SEQUENCE [LARGE SCALE GENOMIC DNA]</scope>
</reference>
<comment type="subcellular location">
    <subcellularLocation>
        <location evidence="16">Endomembrane system</location>
        <topology evidence="16">Single-pass membrane protein</topology>
    </subcellularLocation>
    <subcellularLocation>
        <location evidence="1">Golgi apparatus</location>
    </subcellularLocation>
</comment>
<evidence type="ECO:0000256" key="4">
    <source>
        <dbReference type="ARBA" id="ARBA00022448"/>
    </source>
</evidence>
<dbReference type="SMART" id="SM00177">
    <property type="entry name" value="ARF"/>
    <property type="match status" value="4"/>
</dbReference>
<dbReference type="InterPro" id="IPR005225">
    <property type="entry name" value="Small_GTP-bd"/>
</dbReference>
<keyword evidence="20" id="KW-1185">Reference proteome</keyword>
<dbReference type="Proteomes" id="UP001189429">
    <property type="component" value="Unassembled WGS sequence"/>
</dbReference>
<evidence type="ECO:0000256" key="11">
    <source>
        <dbReference type="ARBA" id="ARBA00023010"/>
    </source>
</evidence>
<keyword evidence="10 18" id="KW-1133">Transmembrane helix</keyword>
<dbReference type="Gene3D" id="3.40.50.300">
    <property type="entry name" value="P-loop containing nucleotide triphosphate hydrolases"/>
    <property type="match status" value="4"/>
</dbReference>
<evidence type="ECO:0000256" key="5">
    <source>
        <dbReference type="ARBA" id="ARBA00022692"/>
    </source>
</evidence>
<evidence type="ECO:0000313" key="20">
    <source>
        <dbReference type="Proteomes" id="UP001189429"/>
    </source>
</evidence>
<feature type="compositionally biased region" description="Low complexity" evidence="17">
    <location>
        <begin position="176"/>
        <end position="222"/>
    </location>
</feature>
<comment type="caution">
    <text evidence="19">The sequence shown here is derived from an EMBL/GenBank/DDBJ whole genome shotgun (WGS) entry which is preliminary data.</text>
</comment>
<keyword evidence="13" id="KW-0342">GTP-binding</keyword>
<feature type="region of interest" description="Disordered" evidence="17">
    <location>
        <begin position="274"/>
        <end position="382"/>
    </location>
</feature>
<evidence type="ECO:0000256" key="17">
    <source>
        <dbReference type="SAM" id="MobiDB-lite"/>
    </source>
</evidence>
<evidence type="ECO:0000256" key="13">
    <source>
        <dbReference type="ARBA" id="ARBA00023134"/>
    </source>
</evidence>
<dbReference type="InterPro" id="IPR006689">
    <property type="entry name" value="Small_GTPase_ARF/SAR"/>
</dbReference>
<keyword evidence="11" id="KW-0811">Translocation</keyword>
<comment type="similarity">
    <text evidence="3">Belongs to the small GTPase superfamily. Arf family.</text>
</comment>
<evidence type="ECO:0000256" key="15">
    <source>
        <dbReference type="ARBA" id="ARBA00023288"/>
    </source>
</evidence>
<dbReference type="InterPro" id="IPR016482">
    <property type="entry name" value="SecG/Sec61-beta/Sbh"/>
</dbReference>
<dbReference type="PANTHER" id="PTHR11711">
    <property type="entry name" value="ADP RIBOSYLATION FACTOR-RELATED"/>
    <property type="match status" value="1"/>
</dbReference>
<evidence type="ECO:0000256" key="6">
    <source>
        <dbReference type="ARBA" id="ARBA00022707"/>
    </source>
</evidence>
<evidence type="ECO:0000256" key="14">
    <source>
        <dbReference type="ARBA" id="ARBA00023136"/>
    </source>
</evidence>
<keyword evidence="9" id="KW-0653">Protein transport</keyword>
<feature type="compositionally biased region" description="Polar residues" evidence="17">
    <location>
        <begin position="356"/>
        <end position="368"/>
    </location>
</feature>
<feature type="transmembrane region" description="Helical" evidence="18">
    <location>
        <begin position="1470"/>
        <end position="1488"/>
    </location>
</feature>
<keyword evidence="5 18" id="KW-0812">Transmembrane</keyword>
<dbReference type="InterPro" id="IPR045872">
    <property type="entry name" value="Arf1-5-like"/>
</dbReference>
<evidence type="ECO:0000256" key="12">
    <source>
        <dbReference type="ARBA" id="ARBA00023034"/>
    </source>
</evidence>
<organism evidence="19 20">
    <name type="scientific">Prorocentrum cordatum</name>
    <dbReference type="NCBI Taxonomy" id="2364126"/>
    <lineage>
        <taxon>Eukaryota</taxon>
        <taxon>Sar</taxon>
        <taxon>Alveolata</taxon>
        <taxon>Dinophyceae</taxon>
        <taxon>Prorocentrales</taxon>
        <taxon>Prorocentraceae</taxon>
        <taxon>Prorocentrum</taxon>
    </lineage>
</organism>
<dbReference type="PROSITE" id="PS51417">
    <property type="entry name" value="ARF"/>
    <property type="match status" value="4"/>
</dbReference>
<evidence type="ECO:0000256" key="10">
    <source>
        <dbReference type="ARBA" id="ARBA00022989"/>
    </source>
</evidence>
<feature type="region of interest" description="Disordered" evidence="17">
    <location>
        <begin position="1"/>
        <end position="88"/>
    </location>
</feature>
<dbReference type="InterPro" id="IPR027417">
    <property type="entry name" value="P-loop_NTPase"/>
</dbReference>
<evidence type="ECO:0000256" key="18">
    <source>
        <dbReference type="SAM" id="Phobius"/>
    </source>
</evidence>
<dbReference type="CDD" id="cd04150">
    <property type="entry name" value="Arf1_5_like"/>
    <property type="match status" value="4"/>
</dbReference>
<evidence type="ECO:0000256" key="9">
    <source>
        <dbReference type="ARBA" id="ARBA00022927"/>
    </source>
</evidence>
<feature type="compositionally biased region" description="Low complexity" evidence="17">
    <location>
        <begin position="274"/>
        <end position="298"/>
    </location>
</feature>
<evidence type="ECO:0000256" key="8">
    <source>
        <dbReference type="ARBA" id="ARBA00022892"/>
    </source>
</evidence>
<dbReference type="Pfam" id="PF00025">
    <property type="entry name" value="Arf"/>
    <property type="match status" value="4"/>
</dbReference>
<evidence type="ECO:0000256" key="2">
    <source>
        <dbReference type="ARBA" id="ARBA00006103"/>
    </source>
</evidence>
<feature type="compositionally biased region" description="Low complexity" evidence="17">
    <location>
        <begin position="16"/>
        <end position="37"/>
    </location>
</feature>
<evidence type="ECO:0008006" key="21">
    <source>
        <dbReference type="Google" id="ProtNLM"/>
    </source>
</evidence>
<dbReference type="InterPro" id="IPR024156">
    <property type="entry name" value="Small_GTPase_ARF"/>
</dbReference>
<comment type="similarity">
    <text evidence="2">Belongs to the SEC61-beta family.</text>
</comment>
<evidence type="ECO:0000256" key="3">
    <source>
        <dbReference type="ARBA" id="ARBA00010290"/>
    </source>
</evidence>
<feature type="compositionally biased region" description="Gly residues" evidence="17">
    <location>
        <begin position="63"/>
        <end position="72"/>
    </location>
</feature>
<gene>
    <name evidence="19" type="ORF">PCOR1329_LOCUS21077</name>
</gene>